<evidence type="ECO:0000256" key="11">
    <source>
        <dbReference type="ARBA" id="ARBA00022723"/>
    </source>
</evidence>
<sequence length="188" mass="20394">MGLETSPAEVDLGQGCLYSLDPSSLSVSKQVENVNLSNGLAWSSDNRLMFFIDSIPGKVYVFDYDVETGVLSNQRTLVDFTVSRGYQDCGIPDGMTIDIEGKLWVACYNGSCVVRIDPARGDLLQKIEFPVSKITSCCFGGPNYNELYVTSAIKGLTDEQHKQQPLAGAVFKVADLGVKGFAPACFAR</sequence>
<proteinExistence type="inferred from homology"/>
<dbReference type="RefSeq" id="XP_013788765.1">
    <property type="nucleotide sequence ID" value="XM_013933311.2"/>
</dbReference>
<organism evidence="16 17">
    <name type="scientific">Limulus polyphemus</name>
    <name type="common">Atlantic horseshoe crab</name>
    <dbReference type="NCBI Taxonomy" id="6850"/>
    <lineage>
        <taxon>Eukaryota</taxon>
        <taxon>Metazoa</taxon>
        <taxon>Ecdysozoa</taxon>
        <taxon>Arthropoda</taxon>
        <taxon>Chelicerata</taxon>
        <taxon>Merostomata</taxon>
        <taxon>Xiphosura</taxon>
        <taxon>Limulidae</taxon>
        <taxon>Limulus</taxon>
    </lineage>
</organism>
<dbReference type="PRINTS" id="PR01790">
    <property type="entry name" value="SMP30FAMILY"/>
</dbReference>
<keyword evidence="16" id="KW-1185">Reference proteome</keyword>
<dbReference type="InterPro" id="IPR008367">
    <property type="entry name" value="Regucalcin"/>
</dbReference>
<protein>
    <recommendedName>
        <fullName evidence="9">Regucalcin</fullName>
        <ecNumber evidence="8">3.1.1.17</ecNumber>
    </recommendedName>
    <alternativeName>
        <fullName evidence="14">Gluconolactonase</fullName>
    </alternativeName>
</protein>
<evidence type="ECO:0000256" key="8">
    <source>
        <dbReference type="ARBA" id="ARBA00013227"/>
    </source>
</evidence>
<comment type="catalytic activity">
    <reaction evidence="1">
        <text>D-glucono-1,5-lactone + H2O = D-gluconate + H(+)</text>
        <dbReference type="Rhea" id="RHEA:10440"/>
        <dbReference type="ChEBI" id="CHEBI:15377"/>
        <dbReference type="ChEBI" id="CHEBI:15378"/>
        <dbReference type="ChEBI" id="CHEBI:16217"/>
        <dbReference type="ChEBI" id="CHEBI:18391"/>
        <dbReference type="EC" id="3.1.1.17"/>
    </reaction>
</comment>
<comment type="similarity">
    <text evidence="7">Belongs to the SMP-30/CGR1 family.</text>
</comment>
<dbReference type="InterPro" id="IPR011042">
    <property type="entry name" value="6-blade_b-propeller_TolB-like"/>
</dbReference>
<evidence type="ECO:0000256" key="12">
    <source>
        <dbReference type="ARBA" id="ARBA00022801"/>
    </source>
</evidence>
<feature type="domain" description="SMP-30/Gluconolactonase/LRE-like region" evidence="15">
    <location>
        <begin position="11"/>
        <end position="152"/>
    </location>
</feature>
<evidence type="ECO:0000256" key="5">
    <source>
        <dbReference type="ARBA" id="ARBA00001947"/>
    </source>
</evidence>
<dbReference type="EC" id="3.1.1.17" evidence="8"/>
<accession>A0ABM1BU95</accession>
<dbReference type="InterPro" id="IPR013658">
    <property type="entry name" value="SGL"/>
</dbReference>
<reference evidence="17" key="1">
    <citation type="submission" date="2025-08" db="UniProtKB">
        <authorList>
            <consortium name="RefSeq"/>
        </authorList>
    </citation>
    <scope>IDENTIFICATION</scope>
    <source>
        <tissue evidence="17">Muscle</tissue>
    </source>
</reference>
<evidence type="ECO:0000313" key="17">
    <source>
        <dbReference type="RefSeq" id="XP_013788765.1"/>
    </source>
</evidence>
<evidence type="ECO:0000256" key="1">
    <source>
        <dbReference type="ARBA" id="ARBA00001589"/>
    </source>
</evidence>
<comment type="cofactor">
    <cofactor evidence="5">
        <name>Zn(2+)</name>
        <dbReference type="ChEBI" id="CHEBI:29105"/>
    </cofactor>
</comment>
<evidence type="ECO:0000256" key="2">
    <source>
        <dbReference type="ARBA" id="ARBA00001913"/>
    </source>
</evidence>
<evidence type="ECO:0000313" key="16">
    <source>
        <dbReference type="Proteomes" id="UP000694941"/>
    </source>
</evidence>
<dbReference type="Gene3D" id="2.120.10.30">
    <property type="entry name" value="TolB, C-terminal domain"/>
    <property type="match status" value="1"/>
</dbReference>
<dbReference type="PANTHER" id="PTHR10907:SF47">
    <property type="entry name" value="REGUCALCIN"/>
    <property type="match status" value="1"/>
</dbReference>
<comment type="subcellular location">
    <subcellularLocation>
        <location evidence="6">Cytoplasm</location>
    </subcellularLocation>
</comment>
<gene>
    <name evidence="17" type="primary">LOC106472656</name>
</gene>
<comment type="cofactor">
    <cofactor evidence="2">
        <name>Ca(2+)</name>
        <dbReference type="ChEBI" id="CHEBI:29108"/>
    </cofactor>
</comment>
<keyword evidence="10" id="KW-0963">Cytoplasm</keyword>
<dbReference type="SUPFAM" id="SSF63829">
    <property type="entry name" value="Calcium-dependent phosphotriesterase"/>
    <property type="match status" value="1"/>
</dbReference>
<evidence type="ECO:0000259" key="15">
    <source>
        <dbReference type="Pfam" id="PF08450"/>
    </source>
</evidence>
<evidence type="ECO:0000256" key="9">
    <source>
        <dbReference type="ARBA" id="ARBA00016808"/>
    </source>
</evidence>
<dbReference type="PANTHER" id="PTHR10907">
    <property type="entry name" value="REGUCALCIN"/>
    <property type="match status" value="1"/>
</dbReference>
<comment type="cofactor">
    <cofactor evidence="3">
        <name>Mn(2+)</name>
        <dbReference type="ChEBI" id="CHEBI:29035"/>
    </cofactor>
</comment>
<evidence type="ECO:0000256" key="14">
    <source>
        <dbReference type="ARBA" id="ARBA00032464"/>
    </source>
</evidence>
<keyword evidence="13" id="KW-0106">Calcium</keyword>
<evidence type="ECO:0000256" key="7">
    <source>
        <dbReference type="ARBA" id="ARBA00008853"/>
    </source>
</evidence>
<evidence type="ECO:0000256" key="10">
    <source>
        <dbReference type="ARBA" id="ARBA00022490"/>
    </source>
</evidence>
<dbReference type="Pfam" id="PF08450">
    <property type="entry name" value="SGL"/>
    <property type="match status" value="1"/>
</dbReference>
<dbReference type="GeneID" id="106472656"/>
<dbReference type="InterPro" id="IPR005511">
    <property type="entry name" value="SMP-30"/>
</dbReference>
<evidence type="ECO:0000256" key="4">
    <source>
        <dbReference type="ARBA" id="ARBA00001946"/>
    </source>
</evidence>
<keyword evidence="12" id="KW-0378">Hydrolase</keyword>
<name>A0ABM1BU95_LIMPO</name>
<dbReference type="Proteomes" id="UP000694941">
    <property type="component" value="Unplaced"/>
</dbReference>
<evidence type="ECO:0000256" key="13">
    <source>
        <dbReference type="ARBA" id="ARBA00022837"/>
    </source>
</evidence>
<keyword evidence="11" id="KW-0479">Metal-binding</keyword>
<evidence type="ECO:0000256" key="6">
    <source>
        <dbReference type="ARBA" id="ARBA00004496"/>
    </source>
</evidence>
<evidence type="ECO:0000256" key="3">
    <source>
        <dbReference type="ARBA" id="ARBA00001936"/>
    </source>
</evidence>
<dbReference type="PRINTS" id="PR01791">
    <property type="entry name" value="REGUCALCIN"/>
</dbReference>
<comment type="cofactor">
    <cofactor evidence="4">
        <name>Mg(2+)</name>
        <dbReference type="ChEBI" id="CHEBI:18420"/>
    </cofactor>
</comment>